<gene>
    <name evidence="1" type="ORF">BS50DRAFT_138050</name>
</gene>
<accession>A0A2T2N9P0</accession>
<organism evidence="1 2">
    <name type="scientific">Corynespora cassiicola Philippines</name>
    <dbReference type="NCBI Taxonomy" id="1448308"/>
    <lineage>
        <taxon>Eukaryota</taxon>
        <taxon>Fungi</taxon>
        <taxon>Dikarya</taxon>
        <taxon>Ascomycota</taxon>
        <taxon>Pezizomycotina</taxon>
        <taxon>Dothideomycetes</taxon>
        <taxon>Pleosporomycetidae</taxon>
        <taxon>Pleosporales</taxon>
        <taxon>Corynesporascaceae</taxon>
        <taxon>Corynespora</taxon>
    </lineage>
</organism>
<evidence type="ECO:0000313" key="1">
    <source>
        <dbReference type="EMBL" id="PSN62134.1"/>
    </source>
</evidence>
<sequence>MEIQCQDAFLSFLEIWGLVPQKRQLHDNIRVQHFFTDLSAGNYNPIFDIFHQHRMARPAGNLNLPKIAKSQEHNQRQQRASFISWSSEASIQPRTTFRDIPTMPPSKTDFELTLPMQQDGSYPDLSVRAETLYTPLTSLNSKAENIQQPKHPKP</sequence>
<dbReference type="EMBL" id="KZ678142">
    <property type="protein sequence ID" value="PSN62134.1"/>
    <property type="molecule type" value="Genomic_DNA"/>
</dbReference>
<dbReference type="AlphaFoldDB" id="A0A2T2N9P0"/>
<keyword evidence="2" id="KW-1185">Reference proteome</keyword>
<evidence type="ECO:0000313" key="2">
    <source>
        <dbReference type="Proteomes" id="UP000240883"/>
    </source>
</evidence>
<name>A0A2T2N9P0_CORCC</name>
<dbReference type="Proteomes" id="UP000240883">
    <property type="component" value="Unassembled WGS sequence"/>
</dbReference>
<protein>
    <submittedName>
        <fullName evidence="1">Uncharacterized protein</fullName>
    </submittedName>
</protein>
<reference evidence="1 2" key="1">
    <citation type="journal article" date="2018" name="Front. Microbiol.">
        <title>Genome-Wide Analysis of Corynespora cassiicola Leaf Fall Disease Putative Effectors.</title>
        <authorList>
            <person name="Lopez D."/>
            <person name="Ribeiro S."/>
            <person name="Label P."/>
            <person name="Fumanal B."/>
            <person name="Venisse J.S."/>
            <person name="Kohler A."/>
            <person name="de Oliveira R.R."/>
            <person name="Labutti K."/>
            <person name="Lipzen A."/>
            <person name="Lail K."/>
            <person name="Bauer D."/>
            <person name="Ohm R.A."/>
            <person name="Barry K.W."/>
            <person name="Spatafora J."/>
            <person name="Grigoriev I.V."/>
            <person name="Martin F.M."/>
            <person name="Pujade-Renaud V."/>
        </authorList>
    </citation>
    <scope>NUCLEOTIDE SEQUENCE [LARGE SCALE GENOMIC DNA]</scope>
    <source>
        <strain evidence="1 2">Philippines</strain>
    </source>
</reference>
<proteinExistence type="predicted"/>